<feature type="region of interest" description="Disordered" evidence="1">
    <location>
        <begin position="20"/>
        <end position="75"/>
    </location>
</feature>
<feature type="signal peptide" evidence="2">
    <location>
        <begin position="1"/>
        <end position="19"/>
    </location>
</feature>
<feature type="chain" id="PRO_5045140863" description="Secreted protein" evidence="2">
    <location>
        <begin position="20"/>
        <end position="75"/>
    </location>
</feature>
<comment type="caution">
    <text evidence="3">The sequence shown here is derived from an EMBL/GenBank/DDBJ whole genome shotgun (WGS) entry which is preliminary data.</text>
</comment>
<protein>
    <recommendedName>
        <fullName evidence="5">Secreted protein</fullName>
    </recommendedName>
</protein>
<accession>A0ABV7IQC5</accession>
<feature type="compositionally biased region" description="Polar residues" evidence="1">
    <location>
        <begin position="62"/>
        <end position="75"/>
    </location>
</feature>
<gene>
    <name evidence="3" type="ORF">ACFOD9_11485</name>
</gene>
<evidence type="ECO:0008006" key="5">
    <source>
        <dbReference type="Google" id="ProtNLM"/>
    </source>
</evidence>
<dbReference type="EMBL" id="JBHRTQ010000010">
    <property type="protein sequence ID" value="MFC3174871.1"/>
    <property type="molecule type" value="Genomic_DNA"/>
</dbReference>
<dbReference type="Proteomes" id="UP001595604">
    <property type="component" value="Unassembled WGS sequence"/>
</dbReference>
<keyword evidence="2" id="KW-0732">Signal</keyword>
<dbReference type="PROSITE" id="PS51257">
    <property type="entry name" value="PROKAR_LIPOPROTEIN"/>
    <property type="match status" value="1"/>
</dbReference>
<keyword evidence="4" id="KW-1185">Reference proteome</keyword>
<evidence type="ECO:0000313" key="4">
    <source>
        <dbReference type="Proteomes" id="UP001595604"/>
    </source>
</evidence>
<name>A0ABV7IQC5_9SPHN</name>
<sequence length="75" mass="7643">MPSVALRSFVMVLPLALSACGPKAPEPAASPTVEGSDAAEVSTDWTVENPTDPAVPVDLPTTHMTNQSVATAPAK</sequence>
<organism evidence="3 4">
    <name type="scientific">Novosphingobium bradum</name>
    <dbReference type="NCBI Taxonomy" id="1737444"/>
    <lineage>
        <taxon>Bacteria</taxon>
        <taxon>Pseudomonadati</taxon>
        <taxon>Pseudomonadota</taxon>
        <taxon>Alphaproteobacteria</taxon>
        <taxon>Sphingomonadales</taxon>
        <taxon>Sphingomonadaceae</taxon>
        <taxon>Novosphingobium</taxon>
    </lineage>
</organism>
<evidence type="ECO:0000256" key="2">
    <source>
        <dbReference type="SAM" id="SignalP"/>
    </source>
</evidence>
<reference evidence="4" key="1">
    <citation type="journal article" date="2019" name="Int. J. Syst. Evol. Microbiol.">
        <title>The Global Catalogue of Microorganisms (GCM) 10K type strain sequencing project: providing services to taxonomists for standard genome sequencing and annotation.</title>
        <authorList>
            <consortium name="The Broad Institute Genomics Platform"/>
            <consortium name="The Broad Institute Genome Sequencing Center for Infectious Disease"/>
            <person name="Wu L."/>
            <person name="Ma J."/>
        </authorList>
    </citation>
    <scope>NUCLEOTIDE SEQUENCE [LARGE SCALE GENOMIC DNA]</scope>
    <source>
        <strain evidence="4">KCTC 42984</strain>
    </source>
</reference>
<proteinExistence type="predicted"/>
<evidence type="ECO:0000256" key="1">
    <source>
        <dbReference type="SAM" id="MobiDB-lite"/>
    </source>
</evidence>
<evidence type="ECO:0000313" key="3">
    <source>
        <dbReference type="EMBL" id="MFC3174871.1"/>
    </source>
</evidence>
<dbReference type="RefSeq" id="WP_379510253.1">
    <property type="nucleotide sequence ID" value="NZ_JBHRTQ010000010.1"/>
</dbReference>